<gene>
    <name evidence="1" type="ORF">RBU60_00150</name>
</gene>
<reference evidence="1 2" key="1">
    <citation type="submission" date="2023-08" db="EMBL/GenBank/DDBJ databases">
        <title>Mesonia sp. MT50, isolated from deep-sea sediment of the Mariana Trench.</title>
        <authorList>
            <person name="Fu H."/>
        </authorList>
    </citation>
    <scope>NUCLEOTIDE SEQUENCE [LARGE SCALE GENOMIC DNA]</scope>
    <source>
        <strain evidence="1 2">MT50</strain>
    </source>
</reference>
<sequence>MKSLFDEETYLEIKERLETISENSEKQWGKMEVAQMFYHCQKPLLVGLQKEKLAKPNFLFKIASKLIKPMFYNDKVWKHGLPTAKELKVTSSKDFDLEKEKLAALVKEFHQKKNQEVWEPHPVFGVFTKEQWGKMQYKHLNHHLTQFGV</sequence>
<protein>
    <submittedName>
        <fullName evidence="1">DUF1569 domain-containing protein</fullName>
    </submittedName>
</protein>
<evidence type="ECO:0000313" key="1">
    <source>
        <dbReference type="EMBL" id="MDQ7915974.1"/>
    </source>
</evidence>
<dbReference type="EMBL" id="JAVHUL010000001">
    <property type="protein sequence ID" value="MDQ7915974.1"/>
    <property type="molecule type" value="Genomic_DNA"/>
</dbReference>
<accession>A0ABU0ZX61</accession>
<dbReference type="Proteomes" id="UP001230915">
    <property type="component" value="Unassembled WGS sequence"/>
</dbReference>
<proteinExistence type="predicted"/>
<dbReference type="InterPro" id="IPR011463">
    <property type="entry name" value="DUF1569"/>
</dbReference>
<keyword evidence="2" id="KW-1185">Reference proteome</keyword>
<comment type="caution">
    <text evidence="1">The sequence shown here is derived from an EMBL/GenBank/DDBJ whole genome shotgun (WGS) entry which is preliminary data.</text>
</comment>
<dbReference type="Pfam" id="PF07606">
    <property type="entry name" value="DUF1569"/>
    <property type="match status" value="1"/>
</dbReference>
<dbReference type="InterPro" id="IPR034660">
    <property type="entry name" value="DinB/YfiT-like"/>
</dbReference>
<evidence type="ECO:0000313" key="2">
    <source>
        <dbReference type="Proteomes" id="UP001230915"/>
    </source>
</evidence>
<organism evidence="1 2">
    <name type="scientific">Mesonia profundi</name>
    <dbReference type="NCBI Taxonomy" id="3070998"/>
    <lineage>
        <taxon>Bacteria</taxon>
        <taxon>Pseudomonadati</taxon>
        <taxon>Bacteroidota</taxon>
        <taxon>Flavobacteriia</taxon>
        <taxon>Flavobacteriales</taxon>
        <taxon>Flavobacteriaceae</taxon>
        <taxon>Mesonia</taxon>
    </lineage>
</organism>
<dbReference type="Gene3D" id="1.20.120.450">
    <property type="entry name" value="dinb family like domain"/>
    <property type="match status" value="1"/>
</dbReference>
<name>A0ABU0ZX61_9FLAO</name>
<dbReference type="RefSeq" id="WP_308862583.1">
    <property type="nucleotide sequence ID" value="NZ_JAVHUL010000001.1"/>
</dbReference>